<evidence type="ECO:0000256" key="6">
    <source>
        <dbReference type="ARBA" id="ARBA00023295"/>
    </source>
</evidence>
<evidence type="ECO:0000256" key="7">
    <source>
        <dbReference type="ARBA" id="ARBA00032230"/>
    </source>
</evidence>
<dbReference type="Pfam" id="PF02837">
    <property type="entry name" value="Glyco_hydro_2_N"/>
    <property type="match status" value="1"/>
</dbReference>
<dbReference type="Gene3D" id="2.60.40.10">
    <property type="entry name" value="Immunoglobulins"/>
    <property type="match status" value="2"/>
</dbReference>
<dbReference type="InterPro" id="IPR004199">
    <property type="entry name" value="B-gal_small/dom_5"/>
</dbReference>
<evidence type="ECO:0000313" key="10">
    <source>
        <dbReference type="EMBL" id="MED5016286.1"/>
    </source>
</evidence>
<comment type="catalytic activity">
    <reaction evidence="1 8">
        <text>Hydrolysis of terminal non-reducing beta-D-galactose residues in beta-D-galactosides.</text>
        <dbReference type="EC" id="3.2.1.23"/>
    </reaction>
</comment>
<evidence type="ECO:0000256" key="4">
    <source>
        <dbReference type="ARBA" id="ARBA00013303"/>
    </source>
</evidence>
<proteinExistence type="inferred from homology"/>
<dbReference type="InterPro" id="IPR006104">
    <property type="entry name" value="Glyco_hydro_2_N"/>
</dbReference>
<dbReference type="Pfam" id="PF00703">
    <property type="entry name" value="Glyco_hydro_2"/>
    <property type="match status" value="1"/>
</dbReference>
<dbReference type="InterPro" id="IPR006101">
    <property type="entry name" value="Glyco_hydro_2"/>
</dbReference>
<dbReference type="InterPro" id="IPR017853">
    <property type="entry name" value="GH"/>
</dbReference>
<dbReference type="SUPFAM" id="SSF49785">
    <property type="entry name" value="Galactose-binding domain-like"/>
    <property type="match status" value="1"/>
</dbReference>
<dbReference type="InterPro" id="IPR011013">
    <property type="entry name" value="Gal_mutarotase_sf_dom"/>
</dbReference>
<keyword evidence="5 8" id="KW-0378">Hydrolase</keyword>
<dbReference type="PROSITE" id="PS00608">
    <property type="entry name" value="GLYCOSYL_HYDROL_F2_2"/>
    <property type="match status" value="1"/>
</dbReference>
<dbReference type="InterPro" id="IPR050347">
    <property type="entry name" value="Bact_Beta-galactosidase"/>
</dbReference>
<dbReference type="PANTHER" id="PTHR46323:SF2">
    <property type="entry name" value="BETA-GALACTOSIDASE"/>
    <property type="match status" value="1"/>
</dbReference>
<dbReference type="InterPro" id="IPR036156">
    <property type="entry name" value="Beta-gal/glucu_dom_sf"/>
</dbReference>
<gene>
    <name evidence="10" type="primary">ebgA</name>
    <name evidence="10" type="ORF">P9847_03075</name>
</gene>
<dbReference type="InterPro" id="IPR014718">
    <property type="entry name" value="GH-type_carb-bd"/>
</dbReference>
<dbReference type="RefSeq" id="WP_328275288.1">
    <property type="nucleotide sequence ID" value="NZ_JARTLD010000007.1"/>
</dbReference>
<keyword evidence="11" id="KW-1185">Reference proteome</keyword>
<comment type="similarity">
    <text evidence="2 8">Belongs to the glycosyl hydrolase 2 family.</text>
</comment>
<dbReference type="InterPro" id="IPR032312">
    <property type="entry name" value="LacZ_4"/>
</dbReference>
<dbReference type="InterPro" id="IPR008979">
    <property type="entry name" value="Galactose-bd-like_sf"/>
</dbReference>
<dbReference type="EC" id="3.2.1.23" evidence="3 8"/>
<dbReference type="InterPro" id="IPR023230">
    <property type="entry name" value="Glyco_hydro_2_CS"/>
</dbReference>
<evidence type="ECO:0000256" key="1">
    <source>
        <dbReference type="ARBA" id="ARBA00001412"/>
    </source>
</evidence>
<dbReference type="GO" id="GO:0004565">
    <property type="term" value="F:beta-galactosidase activity"/>
    <property type="evidence" value="ECO:0007669"/>
    <property type="project" value="UniProtKB-EC"/>
</dbReference>
<comment type="caution">
    <text evidence="10">The sequence shown here is derived from an EMBL/GenBank/DDBJ whole genome shotgun (WGS) entry which is preliminary data.</text>
</comment>
<dbReference type="SUPFAM" id="SSF74650">
    <property type="entry name" value="Galactose mutarotase-like"/>
    <property type="match status" value="1"/>
</dbReference>
<feature type="domain" description="Beta galactosidase small chain/" evidence="9">
    <location>
        <begin position="754"/>
        <end position="1027"/>
    </location>
</feature>
<organism evidence="10 11">
    <name type="scientific">Paenibacillus chibensis</name>
    <dbReference type="NCBI Taxonomy" id="59846"/>
    <lineage>
        <taxon>Bacteria</taxon>
        <taxon>Bacillati</taxon>
        <taxon>Bacillota</taxon>
        <taxon>Bacilli</taxon>
        <taxon>Bacillales</taxon>
        <taxon>Paenibacillaceae</taxon>
        <taxon>Paenibacillus</taxon>
    </lineage>
</organism>
<dbReference type="InterPro" id="IPR006102">
    <property type="entry name" value="Ig-like_GH2"/>
</dbReference>
<dbReference type="Pfam" id="PF16353">
    <property type="entry name" value="LacZ_4"/>
    <property type="match status" value="1"/>
</dbReference>
<dbReference type="NCBIfam" id="NF007666">
    <property type="entry name" value="PRK10340.1"/>
    <property type="match status" value="1"/>
</dbReference>
<dbReference type="PROSITE" id="PS00719">
    <property type="entry name" value="GLYCOSYL_HYDROL_F2_1"/>
    <property type="match status" value="1"/>
</dbReference>
<dbReference type="Gene3D" id="3.20.20.80">
    <property type="entry name" value="Glycosidases"/>
    <property type="match status" value="1"/>
</dbReference>
<evidence type="ECO:0000256" key="5">
    <source>
        <dbReference type="ARBA" id="ARBA00022801"/>
    </source>
</evidence>
<dbReference type="Gene3D" id="2.70.98.10">
    <property type="match status" value="1"/>
</dbReference>
<dbReference type="SUPFAM" id="SSF51445">
    <property type="entry name" value="(Trans)glycosidases"/>
    <property type="match status" value="1"/>
</dbReference>
<evidence type="ECO:0000256" key="2">
    <source>
        <dbReference type="ARBA" id="ARBA00007401"/>
    </source>
</evidence>
<reference evidence="10 11" key="1">
    <citation type="submission" date="2023-03" db="EMBL/GenBank/DDBJ databases">
        <title>Bacillus Genome Sequencing.</title>
        <authorList>
            <person name="Dunlap C."/>
        </authorList>
    </citation>
    <scope>NUCLEOTIDE SEQUENCE [LARGE SCALE GENOMIC DNA]</scope>
    <source>
        <strain evidence="10 11">NRS-52</strain>
    </source>
</reference>
<accession>A0ABU6PQ56</accession>
<dbReference type="Proteomes" id="UP001343257">
    <property type="component" value="Unassembled WGS sequence"/>
</dbReference>
<dbReference type="PANTHER" id="PTHR46323">
    <property type="entry name" value="BETA-GALACTOSIDASE"/>
    <property type="match status" value="1"/>
</dbReference>
<dbReference type="SMART" id="SM01038">
    <property type="entry name" value="Bgal_small_N"/>
    <property type="match status" value="1"/>
</dbReference>
<keyword evidence="6 8" id="KW-0326">Glycosidase</keyword>
<dbReference type="SUPFAM" id="SSF49303">
    <property type="entry name" value="beta-Galactosidase/glucuronidase domain"/>
    <property type="match status" value="2"/>
</dbReference>
<name>A0ABU6PQ56_9BACL</name>
<protein>
    <recommendedName>
        <fullName evidence="4 8">Beta-galactosidase</fullName>
        <ecNumber evidence="3 8">3.2.1.23</ecNumber>
    </recommendedName>
    <alternativeName>
        <fullName evidence="7 8">Lactase</fullName>
    </alternativeName>
</protein>
<dbReference type="Pfam" id="PF02836">
    <property type="entry name" value="Glyco_hydro_2_C"/>
    <property type="match status" value="1"/>
</dbReference>
<dbReference type="InterPro" id="IPR023232">
    <property type="entry name" value="Glyco_hydro_2_AS"/>
</dbReference>
<dbReference type="EMBL" id="JARTLD010000007">
    <property type="protein sequence ID" value="MED5016286.1"/>
    <property type="molecule type" value="Genomic_DNA"/>
</dbReference>
<dbReference type="Pfam" id="PF02929">
    <property type="entry name" value="Bgal_small_N"/>
    <property type="match status" value="1"/>
</dbReference>
<dbReference type="Gene3D" id="2.60.120.260">
    <property type="entry name" value="Galactose-binding domain-like"/>
    <property type="match status" value="1"/>
</dbReference>
<evidence type="ECO:0000259" key="9">
    <source>
        <dbReference type="SMART" id="SM01038"/>
    </source>
</evidence>
<evidence type="ECO:0000256" key="8">
    <source>
        <dbReference type="RuleBase" id="RU361154"/>
    </source>
</evidence>
<evidence type="ECO:0000256" key="3">
    <source>
        <dbReference type="ARBA" id="ARBA00012756"/>
    </source>
</evidence>
<evidence type="ECO:0000313" key="11">
    <source>
        <dbReference type="Proteomes" id="UP001343257"/>
    </source>
</evidence>
<dbReference type="InterPro" id="IPR013783">
    <property type="entry name" value="Ig-like_fold"/>
</dbReference>
<dbReference type="InterPro" id="IPR006103">
    <property type="entry name" value="Glyco_hydro_2_cat"/>
</dbReference>
<dbReference type="PRINTS" id="PR00132">
    <property type="entry name" value="GLHYDRLASE2"/>
</dbReference>
<sequence>MINNRHKQNDWENLKVLQRGRLQDHAYFVSYADAASALTYERGLSPWFRLLNGSWQFHYAEAPSLVPEGFEKNGFEDSAWATLEVPGHWQLQGFGKPHYTDLYYPFPVDPPRVPSDNPTGCYRRSFHMPAAWKDRQIVLRFEGVDSAFHVWVNGQEAGYSQGSRLPSEFDITSFIREGDNQLAVKVYQWSDGSYLEDQDMWWLSGIFRDVSLFARPQVQIRDFTIRTELNDALDQGVLDIRVEIGSVNAADARGGGYRLNARLLDGSKAKEVGAAMVSGIEPVPGAAEPAQLRIQVEQPRLWSAEEPNLYHLLLTLEDQEGGMIECIPYQVGFRRIEIAGNRFLVNGVPILLKGVNRHDYHPELGRAVPYGTMLQDVLLMKRHNINAVRTSHYPNDPRFYDLCDEYGLYVMDETDLECHGFELLGNISRISDDPDWKDAYVDRMVRMVERDKNHPSIIMWSMGNESGFGCNFEAMANWCRAKDPTRLIHYEEDREGKSVDVMSTMYTSVEKLAELASADGPKKPRIICEYAHAMGNGPGGLTEYNELFRSCEGLQGGYVWEWTDHGLKTVDDQGRSYYAYGGDFDDVPNNSNFCMDGLLFPDRKPSPGLLELKKVIEPVATEAIDLGRGELEVENRFDFIGLTNLEAAWSLHADGRLLQSGTVPMPVVEPHGRARLVLPYDLTGQYVPAASEVYLTVRYVLRQDCSWAVQGHEAATAQFRIPEELLSSPQAMRADTWAFTPETLSCAEHGQYLHINGTDFQVVFNMTEGIIDSWTSNGTELIARGGGPRLSFWRAPIDNDMYMVQEWRKAYMHLLRHRIDDVSWRQDAASCVTVSVHARIAPPVYDWGFRCTYQYTLHGDGRMHLMVEGVPVGVPPKMLPRIGMDLTLPGAMGQVDWSGRGPGESYADSKQANLHGVYHASVDELFTPYIVPQDNGNRTEASWISVTNIRGSGILAAGLPSLEFSAHRYTAEDLETAMHLKDLKPRDNVSLHLDYRQNGLGSNSCGPAQLPAYELRPEAFEYQLMLMPYSNQAVSPAHLRKELMKRHAESSEYFTFGR</sequence>